<keyword evidence="5" id="KW-1185">Reference proteome</keyword>
<gene>
    <name evidence="4" type="ORF">BLA60_08415</name>
</gene>
<dbReference type="Pfam" id="PF14257">
    <property type="entry name" value="DUF4349"/>
    <property type="match status" value="1"/>
</dbReference>
<evidence type="ECO:0000313" key="5">
    <source>
        <dbReference type="Proteomes" id="UP000185696"/>
    </source>
</evidence>
<feature type="transmembrane region" description="Helical" evidence="2">
    <location>
        <begin position="246"/>
        <end position="266"/>
    </location>
</feature>
<feature type="region of interest" description="Disordered" evidence="1">
    <location>
        <begin position="1"/>
        <end position="60"/>
    </location>
</feature>
<feature type="domain" description="DUF4349" evidence="3">
    <location>
        <begin position="62"/>
        <end position="268"/>
    </location>
</feature>
<name>A0A7Z1AZS1_9PSEU</name>
<evidence type="ECO:0000313" key="4">
    <source>
        <dbReference type="EMBL" id="OLF12383.1"/>
    </source>
</evidence>
<dbReference type="OrthoDB" id="186919at2"/>
<accession>A0A7Z1AZS1</accession>
<evidence type="ECO:0000256" key="2">
    <source>
        <dbReference type="SAM" id="Phobius"/>
    </source>
</evidence>
<organism evidence="4 5">
    <name type="scientific">Actinophytocola xinjiangensis</name>
    <dbReference type="NCBI Taxonomy" id="485602"/>
    <lineage>
        <taxon>Bacteria</taxon>
        <taxon>Bacillati</taxon>
        <taxon>Actinomycetota</taxon>
        <taxon>Actinomycetes</taxon>
        <taxon>Pseudonocardiales</taxon>
        <taxon>Pseudonocardiaceae</taxon>
    </lineage>
</organism>
<keyword evidence="2" id="KW-0472">Membrane</keyword>
<dbReference type="EMBL" id="MSIF01000003">
    <property type="protein sequence ID" value="OLF12383.1"/>
    <property type="molecule type" value="Genomic_DNA"/>
</dbReference>
<reference evidence="4 5" key="1">
    <citation type="submission" date="2016-12" db="EMBL/GenBank/DDBJ databases">
        <title>The draft genome sequence of Actinophytocola xinjiangensis.</title>
        <authorList>
            <person name="Wang W."/>
            <person name="Yuan L."/>
        </authorList>
    </citation>
    <scope>NUCLEOTIDE SEQUENCE [LARGE SCALE GENOMIC DNA]</scope>
    <source>
        <strain evidence="4 5">CGMCC 4.4663</strain>
    </source>
</reference>
<keyword evidence="2" id="KW-1133">Transmembrane helix</keyword>
<proteinExistence type="predicted"/>
<dbReference type="AlphaFoldDB" id="A0A7Z1AZS1"/>
<evidence type="ECO:0000256" key="1">
    <source>
        <dbReference type="SAM" id="MobiDB-lite"/>
    </source>
</evidence>
<dbReference type="Proteomes" id="UP000185696">
    <property type="component" value="Unassembled WGS sequence"/>
</dbReference>
<keyword evidence="2" id="KW-0812">Transmembrane</keyword>
<comment type="caution">
    <text evidence="4">The sequence shown here is derived from an EMBL/GenBank/DDBJ whole genome shotgun (WGS) entry which is preliminary data.</text>
</comment>
<feature type="compositionally biased region" description="Basic and acidic residues" evidence="1">
    <location>
        <begin position="51"/>
        <end position="60"/>
    </location>
</feature>
<evidence type="ECO:0000259" key="3">
    <source>
        <dbReference type="Pfam" id="PF14257"/>
    </source>
</evidence>
<protein>
    <recommendedName>
        <fullName evidence="3">DUF4349 domain-containing protein</fullName>
    </recommendedName>
</protein>
<dbReference type="InterPro" id="IPR025645">
    <property type="entry name" value="DUF4349"/>
</dbReference>
<sequence>MGVAAGLAACTGSSGGPAMSSDSASGGEAQMAPAEAAKPGAEADQSGEVAPVKKVEQPGVDRKLVRTANLALSAPSVAEVVDGARGIAATEGGYAGREEVREESATLTLHIPSDRFDAALGELSELGEVVSRDQTAEDVTEQVVDLDSRVATQRASVDRVRALLARAGTVEEIVRIEQEVTAREAELESLTQRRQALGGQVAMSTVTIAVSRDDTAPPPVETEEESSGFVAGLSDGWDAFLGAGGVLLRVLGAVLPFVLVLAIPGVPLVRWWRRRRAAVANAAVAPAVPQP</sequence>
<feature type="compositionally biased region" description="Low complexity" evidence="1">
    <location>
        <begin position="26"/>
        <end position="43"/>
    </location>
</feature>